<proteinExistence type="predicted"/>
<dbReference type="AlphaFoldDB" id="A0AAV3SGN7"/>
<keyword evidence="2" id="KW-0614">Plasmid</keyword>
<evidence type="ECO:0000313" key="1">
    <source>
        <dbReference type="EMBL" id="GAA0464766.1"/>
    </source>
</evidence>
<evidence type="ECO:0008006" key="5">
    <source>
        <dbReference type="Google" id="ProtNLM"/>
    </source>
</evidence>
<dbReference type="Pfam" id="PF25212">
    <property type="entry name" value="HVO_A0114"/>
    <property type="match status" value="1"/>
</dbReference>
<dbReference type="EMBL" id="BAAADN010000031">
    <property type="protein sequence ID" value="GAA0464766.1"/>
    <property type="molecule type" value="Genomic_DNA"/>
</dbReference>
<geneLocation type="plasmid" evidence="2 3">
    <name>unnamed4</name>
</geneLocation>
<keyword evidence="3" id="KW-1185">Reference proteome</keyword>
<evidence type="ECO:0000313" key="2">
    <source>
        <dbReference type="EMBL" id="UOO97282.1"/>
    </source>
</evidence>
<dbReference type="EMBL" id="CP095009">
    <property type="protein sequence ID" value="UOO97282.1"/>
    <property type="molecule type" value="Genomic_DNA"/>
</dbReference>
<dbReference type="Proteomes" id="UP000830542">
    <property type="component" value="Plasmid unnamed4"/>
</dbReference>
<reference evidence="1" key="1">
    <citation type="journal article" date="2014" name="Int. J. Syst. Evol. Microbiol.">
        <title>Complete genome sequence of Corynebacterium casei LMG S-19264T (=DSM 44701T), isolated from a smear-ripened cheese.</title>
        <authorList>
            <consortium name="US DOE Joint Genome Institute (JGI-PGF)"/>
            <person name="Walter F."/>
            <person name="Albersmeier A."/>
            <person name="Kalinowski J."/>
            <person name="Ruckert C."/>
        </authorList>
    </citation>
    <scope>NUCLEOTIDE SEQUENCE</scope>
    <source>
        <strain evidence="1">JCM 12289</strain>
    </source>
</reference>
<dbReference type="RefSeq" id="WP_244706791.1">
    <property type="nucleotide sequence ID" value="NZ_BAAADN010000031.1"/>
</dbReference>
<gene>
    <name evidence="1" type="ORF">GCM10008985_22080</name>
    <name evidence="2" type="ORF">MUK72_19210</name>
</gene>
<name>A0AAV3SGN7_HALDO</name>
<protein>
    <recommendedName>
        <fullName evidence="5">Transcriptional regulator</fullName>
    </recommendedName>
</protein>
<sequence>MTTDTNADNRDVLVITVRQDDESLYEEGRDAIEALNRGETVEQPDSVTFPNETMLAQTFTERTLGLLRVITDAEPESIRETARLVERDVKNVHEELARLETMGVIHFAEEGRAKRPVFPYDELVITVPFRQRPNDETDPAVASG</sequence>
<evidence type="ECO:0000313" key="3">
    <source>
        <dbReference type="Proteomes" id="UP000830542"/>
    </source>
</evidence>
<evidence type="ECO:0000313" key="4">
    <source>
        <dbReference type="Proteomes" id="UP001500962"/>
    </source>
</evidence>
<reference evidence="1" key="3">
    <citation type="submission" date="2023-12" db="EMBL/GenBank/DDBJ databases">
        <authorList>
            <person name="Sun Q."/>
            <person name="Inoue M."/>
        </authorList>
    </citation>
    <scope>NUCLEOTIDE SEQUENCE</scope>
    <source>
        <strain evidence="1">JCM 12289</strain>
    </source>
</reference>
<accession>A0AAV3SGN7</accession>
<organism evidence="1 4">
    <name type="scientific">Halococcus dombrowskii</name>
    <dbReference type="NCBI Taxonomy" id="179637"/>
    <lineage>
        <taxon>Archaea</taxon>
        <taxon>Methanobacteriati</taxon>
        <taxon>Methanobacteriota</taxon>
        <taxon>Stenosarchaea group</taxon>
        <taxon>Halobacteria</taxon>
        <taxon>Halobacteriales</taxon>
        <taxon>Halococcaceae</taxon>
        <taxon>Halococcus</taxon>
    </lineage>
</organism>
<dbReference type="KEGG" id="hdo:MUK72_19210"/>
<dbReference type="Proteomes" id="UP001500962">
    <property type="component" value="Unassembled WGS sequence"/>
</dbReference>
<dbReference type="GeneID" id="71764024"/>
<reference evidence="2" key="2">
    <citation type="submission" date="2022-04" db="EMBL/GenBank/DDBJ databases">
        <title>Sequencing and genomic assembly of Halococcus dombrowskii.</title>
        <authorList>
            <person name="Lim S.W."/>
            <person name="MacLea K.S."/>
        </authorList>
    </citation>
    <scope>NUCLEOTIDE SEQUENCE</scope>
    <source>
        <strain evidence="2">H4</strain>
        <plasmid evidence="2">unnamed4</plasmid>
    </source>
</reference>